<feature type="domain" description="U-box" evidence="10">
    <location>
        <begin position="671"/>
        <end position="751"/>
    </location>
</feature>
<dbReference type="InterPro" id="IPR013083">
    <property type="entry name" value="Znf_RING/FYVE/PHD"/>
</dbReference>
<reference evidence="11" key="1">
    <citation type="submission" date="2023-07" db="EMBL/GenBank/DDBJ databases">
        <title>draft genome sequence of fig (Ficus carica).</title>
        <authorList>
            <person name="Takahashi T."/>
            <person name="Nishimura K."/>
        </authorList>
    </citation>
    <scope>NUCLEOTIDE SEQUENCE</scope>
</reference>
<feature type="compositionally biased region" description="Low complexity" evidence="8">
    <location>
        <begin position="199"/>
        <end position="214"/>
    </location>
</feature>
<dbReference type="GO" id="GO:0016567">
    <property type="term" value="P:protein ubiquitination"/>
    <property type="evidence" value="ECO:0007669"/>
    <property type="project" value="InterPro"/>
</dbReference>
<keyword evidence="5" id="KW-0808">Transferase</keyword>
<evidence type="ECO:0000256" key="6">
    <source>
        <dbReference type="ARBA" id="ARBA00022786"/>
    </source>
</evidence>
<feature type="coiled-coil region" evidence="7">
    <location>
        <begin position="233"/>
        <end position="375"/>
    </location>
</feature>
<dbReference type="Pfam" id="PF04564">
    <property type="entry name" value="U-box"/>
    <property type="match status" value="1"/>
</dbReference>
<dbReference type="InterPro" id="IPR051348">
    <property type="entry name" value="U-box_ubiquitin_ligases"/>
</dbReference>
<evidence type="ECO:0000256" key="8">
    <source>
        <dbReference type="SAM" id="MobiDB-lite"/>
    </source>
</evidence>
<comment type="catalytic activity">
    <reaction evidence="1">
        <text>S-ubiquitinyl-[E2 ubiquitin-conjugating enzyme]-L-cysteine + [acceptor protein]-L-lysine = [E2 ubiquitin-conjugating enzyme]-L-cysteine + N(6)-ubiquitinyl-[acceptor protein]-L-lysine.</text>
        <dbReference type="EC" id="2.3.2.27"/>
    </reaction>
</comment>
<feature type="coiled-coil region" evidence="7">
    <location>
        <begin position="626"/>
        <end position="657"/>
    </location>
</feature>
<proteinExistence type="predicted"/>
<sequence>MTQKSIMNTRIPEGQVGVMAGFRQMQPQEKAIYVALGNDREEGFKTLRWALLKWKSQPISIIILHIDITKATVDTYFGKMPASSVNEEMLEVFRKSEQEKTDKLLSYYKAICGKVKAEIFRVDKYDKPTREQIIDLISGLRITNLVMGLTFMKSSSRRSKSAISGCFYIHQNKPEFCEFFIISGGKQVVIKEDKFLDYGPGSSSPSSSNPNSPSVENQWESHAEEMENYFRHLRRIKETNERIQSKRDEAKANAERLEKAEFAISLCNRRKEEIEALIVKEATNRAELKQELDATRENLREAIAEVEESKERLSSLAELRSELSERLRRSAEARAEAEERLKEAVVGRSETAREMEKLRRQRDVFRRRIEFCIERGAAPEWKCELREFSGEEMIMATENFSEKLRLKSGGDWTAVYKGRVNLQNVAIKVINASLPDEDFLLQVKLLGEIRHPNLIPMIGFCLEFKCIVFEFMHNRSLRDLFSSCRNSAKINQALPWHTRTHIVAQVCSGLCHLHLAQPRPIVHGHLTASNILLDHNLVAKISGFGLDQCPDEAHIRSDVKAFGLLLMQLLTGSNWAGLVDEAMLIDEEAFVRVLDETAGEWPSDVVKGLAMLAFRCLTLTRNGEGETRTEMRVEMLMEEVEELRKKADELVERRRVEVTSEEVEHRQDSNEVPSVFLCPIFQEVMKNPHVAADGFSYELDAIEEWLKMGRDTSPMTNLKLTHKQIKHGNMLNICKSGRRVKAVLLVAENGLLPEPLCTNCCTEDLTVTRVAEPVDAVLLNK</sequence>
<evidence type="ECO:0000313" key="11">
    <source>
        <dbReference type="EMBL" id="GMN34004.1"/>
    </source>
</evidence>
<dbReference type="PROSITE" id="PS51698">
    <property type="entry name" value="U_BOX"/>
    <property type="match status" value="1"/>
</dbReference>
<dbReference type="GO" id="GO:0004672">
    <property type="term" value="F:protein kinase activity"/>
    <property type="evidence" value="ECO:0007669"/>
    <property type="project" value="InterPro"/>
</dbReference>
<evidence type="ECO:0000259" key="10">
    <source>
        <dbReference type="PROSITE" id="PS51698"/>
    </source>
</evidence>
<evidence type="ECO:0000313" key="12">
    <source>
        <dbReference type="Proteomes" id="UP001187192"/>
    </source>
</evidence>
<dbReference type="GO" id="GO:0005524">
    <property type="term" value="F:ATP binding"/>
    <property type="evidence" value="ECO:0007669"/>
    <property type="project" value="InterPro"/>
</dbReference>
<dbReference type="InterPro" id="IPR000719">
    <property type="entry name" value="Prot_kinase_dom"/>
</dbReference>
<dbReference type="InterPro" id="IPR001245">
    <property type="entry name" value="Ser-Thr/Tyr_kinase_cat_dom"/>
</dbReference>
<dbReference type="GO" id="GO:0061630">
    <property type="term" value="F:ubiquitin protein ligase activity"/>
    <property type="evidence" value="ECO:0007669"/>
    <property type="project" value="UniProtKB-EC"/>
</dbReference>
<dbReference type="SUPFAM" id="SSF56112">
    <property type="entry name" value="Protein kinase-like (PK-like)"/>
    <property type="match status" value="1"/>
</dbReference>
<dbReference type="PROSITE" id="PS50011">
    <property type="entry name" value="PROTEIN_KINASE_DOM"/>
    <property type="match status" value="1"/>
</dbReference>
<dbReference type="SMART" id="SM00504">
    <property type="entry name" value="Ubox"/>
    <property type="match status" value="1"/>
</dbReference>
<accession>A0AA87ZBR1</accession>
<dbReference type="Gene3D" id="1.10.510.10">
    <property type="entry name" value="Transferase(Phosphotransferase) domain 1"/>
    <property type="match status" value="1"/>
</dbReference>
<comment type="pathway">
    <text evidence="3">Protein modification; protein ubiquitination.</text>
</comment>
<keyword evidence="12" id="KW-1185">Reference proteome</keyword>
<evidence type="ECO:0000259" key="9">
    <source>
        <dbReference type="PROSITE" id="PS50011"/>
    </source>
</evidence>
<evidence type="ECO:0000256" key="1">
    <source>
        <dbReference type="ARBA" id="ARBA00000900"/>
    </source>
</evidence>
<name>A0AA87ZBR1_FICCA</name>
<dbReference type="Proteomes" id="UP001187192">
    <property type="component" value="Unassembled WGS sequence"/>
</dbReference>
<dbReference type="PANTHER" id="PTHR45647">
    <property type="entry name" value="OS02G0152300 PROTEIN"/>
    <property type="match status" value="1"/>
</dbReference>
<evidence type="ECO:0000256" key="4">
    <source>
        <dbReference type="ARBA" id="ARBA00012483"/>
    </source>
</evidence>
<evidence type="ECO:0000256" key="5">
    <source>
        <dbReference type="ARBA" id="ARBA00022679"/>
    </source>
</evidence>
<dbReference type="InterPro" id="IPR011009">
    <property type="entry name" value="Kinase-like_dom_sf"/>
</dbReference>
<evidence type="ECO:0000256" key="3">
    <source>
        <dbReference type="ARBA" id="ARBA00004906"/>
    </source>
</evidence>
<dbReference type="Pfam" id="PF07714">
    <property type="entry name" value="PK_Tyr_Ser-Thr"/>
    <property type="match status" value="1"/>
</dbReference>
<dbReference type="InterPro" id="IPR003613">
    <property type="entry name" value="Ubox_domain"/>
</dbReference>
<protein>
    <recommendedName>
        <fullName evidence="4">RING-type E3 ubiquitin transferase</fullName>
        <ecNumber evidence="4">2.3.2.27</ecNumber>
    </recommendedName>
</protein>
<feature type="domain" description="Protein kinase" evidence="9">
    <location>
        <begin position="401"/>
        <end position="681"/>
    </location>
</feature>
<gene>
    <name evidence="11" type="ORF">TIFTF001_004464</name>
</gene>
<dbReference type="EC" id="2.3.2.27" evidence="4"/>
<keyword evidence="6" id="KW-0833">Ubl conjugation pathway</keyword>
<organism evidence="11 12">
    <name type="scientific">Ficus carica</name>
    <name type="common">Common fig</name>
    <dbReference type="NCBI Taxonomy" id="3494"/>
    <lineage>
        <taxon>Eukaryota</taxon>
        <taxon>Viridiplantae</taxon>
        <taxon>Streptophyta</taxon>
        <taxon>Embryophyta</taxon>
        <taxon>Tracheophyta</taxon>
        <taxon>Spermatophyta</taxon>
        <taxon>Magnoliopsida</taxon>
        <taxon>eudicotyledons</taxon>
        <taxon>Gunneridae</taxon>
        <taxon>Pentapetalae</taxon>
        <taxon>rosids</taxon>
        <taxon>fabids</taxon>
        <taxon>Rosales</taxon>
        <taxon>Moraceae</taxon>
        <taxon>Ficeae</taxon>
        <taxon>Ficus</taxon>
    </lineage>
</organism>
<dbReference type="EMBL" id="BTGU01000004">
    <property type="protein sequence ID" value="GMN34004.1"/>
    <property type="molecule type" value="Genomic_DNA"/>
</dbReference>
<comment type="function">
    <text evidence="2">Functions as an E3 ubiquitin ligase.</text>
</comment>
<evidence type="ECO:0000256" key="7">
    <source>
        <dbReference type="SAM" id="Coils"/>
    </source>
</evidence>
<evidence type="ECO:0000256" key="2">
    <source>
        <dbReference type="ARBA" id="ARBA00003861"/>
    </source>
</evidence>
<dbReference type="CDD" id="cd16655">
    <property type="entry name" value="RING-Ubox_WDSUB1-like"/>
    <property type="match status" value="1"/>
</dbReference>
<comment type="caution">
    <text evidence="11">The sequence shown here is derived from an EMBL/GenBank/DDBJ whole genome shotgun (WGS) entry which is preliminary data.</text>
</comment>
<keyword evidence="7" id="KW-0175">Coiled coil</keyword>
<dbReference type="PANTHER" id="PTHR45647:SF56">
    <property type="entry name" value="U-BOX DOMAIN-CONTAINING PROTEIN 50-RELATED"/>
    <property type="match status" value="1"/>
</dbReference>
<feature type="region of interest" description="Disordered" evidence="8">
    <location>
        <begin position="199"/>
        <end position="220"/>
    </location>
</feature>
<dbReference type="AlphaFoldDB" id="A0AA87ZBR1"/>
<dbReference type="SUPFAM" id="SSF57850">
    <property type="entry name" value="RING/U-box"/>
    <property type="match status" value="1"/>
</dbReference>
<dbReference type="Gene3D" id="3.30.40.10">
    <property type="entry name" value="Zinc/RING finger domain, C3HC4 (zinc finger)"/>
    <property type="match status" value="1"/>
</dbReference>